<reference evidence="2" key="1">
    <citation type="submission" date="2021-06" db="EMBL/GenBank/DDBJ databases">
        <authorList>
            <person name="Kallberg Y."/>
            <person name="Tangrot J."/>
            <person name="Rosling A."/>
        </authorList>
    </citation>
    <scope>NUCLEOTIDE SEQUENCE</scope>
    <source>
        <strain evidence="2">CL551</strain>
    </source>
</reference>
<feature type="compositionally biased region" description="Polar residues" evidence="1">
    <location>
        <begin position="1"/>
        <end position="10"/>
    </location>
</feature>
<accession>A0A9N9P5W4</accession>
<keyword evidence="3" id="KW-1185">Reference proteome</keyword>
<dbReference type="AlphaFoldDB" id="A0A9N9P5W4"/>
<gene>
    <name evidence="2" type="ORF">AMORRO_LOCUS17829</name>
</gene>
<dbReference type="Proteomes" id="UP000789342">
    <property type="component" value="Unassembled WGS sequence"/>
</dbReference>
<evidence type="ECO:0000313" key="2">
    <source>
        <dbReference type="EMBL" id="CAG8787146.1"/>
    </source>
</evidence>
<feature type="region of interest" description="Disordered" evidence="1">
    <location>
        <begin position="1"/>
        <end position="22"/>
    </location>
</feature>
<evidence type="ECO:0000313" key="3">
    <source>
        <dbReference type="Proteomes" id="UP000789342"/>
    </source>
</evidence>
<organism evidence="2 3">
    <name type="scientific">Acaulospora morrowiae</name>
    <dbReference type="NCBI Taxonomy" id="94023"/>
    <lineage>
        <taxon>Eukaryota</taxon>
        <taxon>Fungi</taxon>
        <taxon>Fungi incertae sedis</taxon>
        <taxon>Mucoromycota</taxon>
        <taxon>Glomeromycotina</taxon>
        <taxon>Glomeromycetes</taxon>
        <taxon>Diversisporales</taxon>
        <taxon>Acaulosporaceae</taxon>
        <taxon>Acaulospora</taxon>
    </lineage>
</organism>
<protein>
    <submittedName>
        <fullName evidence="2">2415_t:CDS:1</fullName>
    </submittedName>
</protein>
<name>A0A9N9P5W4_9GLOM</name>
<sequence length="72" mass="7962">GTSDWASSGGSDEGIYSVPEEAKEEVLSPRKFSETTEIILPLELVIITRRDKGTSLKGVTEREDIVKNNRLL</sequence>
<comment type="caution">
    <text evidence="2">The sequence shown here is derived from an EMBL/GenBank/DDBJ whole genome shotgun (WGS) entry which is preliminary data.</text>
</comment>
<proteinExistence type="predicted"/>
<feature type="non-terminal residue" evidence="2">
    <location>
        <position position="1"/>
    </location>
</feature>
<dbReference type="EMBL" id="CAJVPV010057720">
    <property type="protein sequence ID" value="CAG8787146.1"/>
    <property type="molecule type" value="Genomic_DNA"/>
</dbReference>
<evidence type="ECO:0000256" key="1">
    <source>
        <dbReference type="SAM" id="MobiDB-lite"/>
    </source>
</evidence>